<protein>
    <recommendedName>
        <fullName evidence="5">PknH-like extracellular domain-containing protein</fullName>
    </recommendedName>
</protein>
<accession>A0ABW8AGL8</accession>
<evidence type="ECO:0008006" key="5">
    <source>
        <dbReference type="Google" id="ProtNLM"/>
    </source>
</evidence>
<dbReference type="RefSeq" id="WP_398273474.1">
    <property type="nucleotide sequence ID" value="NZ_JBITLV010000001.1"/>
</dbReference>
<organism evidence="3 4">
    <name type="scientific">Spongisporangium articulatum</name>
    <dbReference type="NCBI Taxonomy" id="3362603"/>
    <lineage>
        <taxon>Bacteria</taxon>
        <taxon>Bacillati</taxon>
        <taxon>Actinomycetota</taxon>
        <taxon>Actinomycetes</taxon>
        <taxon>Kineosporiales</taxon>
        <taxon>Kineosporiaceae</taxon>
        <taxon>Spongisporangium</taxon>
    </lineage>
</organism>
<evidence type="ECO:0000256" key="1">
    <source>
        <dbReference type="SAM" id="MobiDB-lite"/>
    </source>
</evidence>
<feature type="region of interest" description="Disordered" evidence="1">
    <location>
        <begin position="21"/>
        <end position="49"/>
    </location>
</feature>
<feature type="signal peptide" evidence="2">
    <location>
        <begin position="1"/>
        <end position="23"/>
    </location>
</feature>
<dbReference type="PROSITE" id="PS51257">
    <property type="entry name" value="PROKAR_LIPOPROTEIN"/>
    <property type="match status" value="1"/>
</dbReference>
<reference evidence="3 4" key="1">
    <citation type="submission" date="2024-10" db="EMBL/GenBank/DDBJ databases">
        <title>The Natural Products Discovery Center: Release of the First 8490 Sequenced Strains for Exploring Actinobacteria Biosynthetic Diversity.</title>
        <authorList>
            <person name="Kalkreuter E."/>
            <person name="Kautsar S.A."/>
            <person name="Yang D."/>
            <person name="Bader C.D."/>
            <person name="Teijaro C.N."/>
            <person name="Fluegel L."/>
            <person name="Davis C.M."/>
            <person name="Simpson J.R."/>
            <person name="Lauterbach L."/>
            <person name="Steele A.D."/>
            <person name="Gui C."/>
            <person name="Meng S."/>
            <person name="Li G."/>
            <person name="Viehrig K."/>
            <person name="Ye F."/>
            <person name="Su P."/>
            <person name="Kiefer A.F."/>
            <person name="Nichols A."/>
            <person name="Cepeda A.J."/>
            <person name="Yan W."/>
            <person name="Fan B."/>
            <person name="Jiang Y."/>
            <person name="Adhikari A."/>
            <person name="Zheng C.-J."/>
            <person name="Schuster L."/>
            <person name="Cowan T.M."/>
            <person name="Smanski M.J."/>
            <person name="Chevrette M.G."/>
            <person name="De Carvalho L.P.S."/>
            <person name="Shen B."/>
        </authorList>
    </citation>
    <scope>NUCLEOTIDE SEQUENCE [LARGE SCALE GENOMIC DNA]</scope>
    <source>
        <strain evidence="3 4">NPDC049639</strain>
    </source>
</reference>
<evidence type="ECO:0000313" key="4">
    <source>
        <dbReference type="Proteomes" id="UP001612915"/>
    </source>
</evidence>
<name>A0ABW8AGL8_9ACTN</name>
<dbReference type="EMBL" id="JBITLV010000001">
    <property type="protein sequence ID" value="MFI7585499.1"/>
    <property type="molecule type" value="Genomic_DNA"/>
</dbReference>
<proteinExistence type="predicted"/>
<keyword evidence="4" id="KW-1185">Reference proteome</keyword>
<feature type="chain" id="PRO_5045184202" description="PknH-like extracellular domain-containing protein" evidence="2">
    <location>
        <begin position="24"/>
        <end position="229"/>
    </location>
</feature>
<evidence type="ECO:0000256" key="2">
    <source>
        <dbReference type="SAM" id="SignalP"/>
    </source>
</evidence>
<keyword evidence="2" id="KW-0732">Signal</keyword>
<sequence>MRTLALALTAVLLAGCSGGSSGAAAPTGTPSVAPSADQSSASSPTVPAPRLTAAQAERALIGADALPAGWAVSADTLDDATHDRYDPKTCAVLALGAGALPLARVGFTQSGDRSGSLVQTTYRPAGRTPAEALAAMRSAVSDCASYQVTRGDVVTKVKTSTTTFPAVGDGTYAVLLQYSGAMMAVSDLVVQVAVGPQLLRFDSISLGNSLTQADLEKAVRAAVDRVRAA</sequence>
<feature type="compositionally biased region" description="Low complexity" evidence="1">
    <location>
        <begin position="22"/>
        <end position="44"/>
    </location>
</feature>
<evidence type="ECO:0000313" key="3">
    <source>
        <dbReference type="EMBL" id="MFI7585499.1"/>
    </source>
</evidence>
<gene>
    <name evidence="3" type="ORF">ACIB24_00320</name>
</gene>
<comment type="caution">
    <text evidence="3">The sequence shown here is derived from an EMBL/GenBank/DDBJ whole genome shotgun (WGS) entry which is preliminary data.</text>
</comment>
<dbReference type="Proteomes" id="UP001612915">
    <property type="component" value="Unassembled WGS sequence"/>
</dbReference>